<gene>
    <name evidence="2" type="ORF">PIB30_052398</name>
</gene>
<dbReference type="EMBL" id="JASCZI010242035">
    <property type="protein sequence ID" value="MED6209191.1"/>
    <property type="molecule type" value="Genomic_DNA"/>
</dbReference>
<organism evidence="2 3">
    <name type="scientific">Stylosanthes scabra</name>
    <dbReference type="NCBI Taxonomy" id="79078"/>
    <lineage>
        <taxon>Eukaryota</taxon>
        <taxon>Viridiplantae</taxon>
        <taxon>Streptophyta</taxon>
        <taxon>Embryophyta</taxon>
        <taxon>Tracheophyta</taxon>
        <taxon>Spermatophyta</taxon>
        <taxon>Magnoliopsida</taxon>
        <taxon>eudicotyledons</taxon>
        <taxon>Gunneridae</taxon>
        <taxon>Pentapetalae</taxon>
        <taxon>rosids</taxon>
        <taxon>fabids</taxon>
        <taxon>Fabales</taxon>
        <taxon>Fabaceae</taxon>
        <taxon>Papilionoideae</taxon>
        <taxon>50 kb inversion clade</taxon>
        <taxon>dalbergioids sensu lato</taxon>
        <taxon>Dalbergieae</taxon>
        <taxon>Pterocarpus clade</taxon>
        <taxon>Stylosanthes</taxon>
    </lineage>
</organism>
<feature type="compositionally biased region" description="Polar residues" evidence="1">
    <location>
        <begin position="118"/>
        <end position="131"/>
    </location>
</feature>
<proteinExistence type="predicted"/>
<evidence type="ECO:0000313" key="2">
    <source>
        <dbReference type="EMBL" id="MED6209191.1"/>
    </source>
</evidence>
<comment type="caution">
    <text evidence="2">The sequence shown here is derived from an EMBL/GenBank/DDBJ whole genome shotgun (WGS) entry which is preliminary data.</text>
</comment>
<feature type="compositionally biased region" description="Acidic residues" evidence="1">
    <location>
        <begin position="172"/>
        <end position="185"/>
    </location>
</feature>
<keyword evidence="3" id="KW-1185">Reference proteome</keyword>
<feature type="region of interest" description="Disordered" evidence="1">
    <location>
        <begin position="118"/>
        <end position="186"/>
    </location>
</feature>
<name>A0ABU6YH11_9FABA</name>
<feature type="region of interest" description="Disordered" evidence="1">
    <location>
        <begin position="206"/>
        <end position="240"/>
    </location>
</feature>
<feature type="compositionally biased region" description="Acidic residues" evidence="1">
    <location>
        <begin position="156"/>
        <end position="165"/>
    </location>
</feature>
<reference evidence="2 3" key="1">
    <citation type="journal article" date="2023" name="Plants (Basel)">
        <title>Bridging the Gap: Combining Genomics and Transcriptomics Approaches to Understand Stylosanthes scabra, an Orphan Legume from the Brazilian Caatinga.</title>
        <authorList>
            <person name="Ferreira-Neto J.R.C."/>
            <person name="da Silva M.D."/>
            <person name="Binneck E."/>
            <person name="de Melo N.F."/>
            <person name="da Silva R.H."/>
            <person name="de Melo A.L.T.M."/>
            <person name="Pandolfi V."/>
            <person name="Bustamante F.O."/>
            <person name="Brasileiro-Vidal A.C."/>
            <person name="Benko-Iseppon A.M."/>
        </authorList>
    </citation>
    <scope>NUCLEOTIDE SEQUENCE [LARGE SCALE GENOMIC DNA]</scope>
    <source>
        <tissue evidence="2">Leaves</tissue>
    </source>
</reference>
<sequence>MEDGILVAIHYADQIRKDQNGNDVFSCSQPAFVRWPNEEIGLEQLKDFILRSIGQGDTKRVQRVYYRYPHEVDGTFCFKRFHLRDDADVALIREWHLHLAGVERNIGWLMLDLNRQPEGSSDGSVPFSNQPAEDVGDSHEESVVGDPTTHPYLLDNDSDNDDVDNEPTVLPPEEEEDDEEEEEEDVQRVNYFGHTQPAYAQPAISRPYDHPGHFRTLNLGAMDPGSHGFQGGPDDDPVDEFEVGQEFADKEAAVMAVKT</sequence>
<evidence type="ECO:0000256" key="1">
    <source>
        <dbReference type="SAM" id="MobiDB-lite"/>
    </source>
</evidence>
<evidence type="ECO:0000313" key="3">
    <source>
        <dbReference type="Proteomes" id="UP001341840"/>
    </source>
</evidence>
<accession>A0ABU6YH11</accession>
<protein>
    <submittedName>
        <fullName evidence="2">Uncharacterized protein</fullName>
    </submittedName>
</protein>
<dbReference type="Proteomes" id="UP001341840">
    <property type="component" value="Unassembled WGS sequence"/>
</dbReference>